<feature type="non-terminal residue" evidence="2">
    <location>
        <position position="1"/>
    </location>
</feature>
<evidence type="ECO:0000259" key="1">
    <source>
        <dbReference type="PROSITE" id="PS50994"/>
    </source>
</evidence>
<dbReference type="PROSITE" id="PS50994">
    <property type="entry name" value="INTEGRASE"/>
    <property type="match status" value="1"/>
</dbReference>
<evidence type="ECO:0000313" key="3">
    <source>
        <dbReference type="EMBL" id="JAG40419.1"/>
    </source>
</evidence>
<dbReference type="GO" id="GO:0042575">
    <property type="term" value="C:DNA polymerase complex"/>
    <property type="evidence" value="ECO:0007669"/>
    <property type="project" value="UniProtKB-ARBA"/>
</dbReference>
<dbReference type="Gene3D" id="3.30.70.270">
    <property type="match status" value="1"/>
</dbReference>
<dbReference type="InterPro" id="IPR012337">
    <property type="entry name" value="RNaseH-like_sf"/>
</dbReference>
<dbReference type="SUPFAM" id="SSF56672">
    <property type="entry name" value="DNA/RNA polymerases"/>
    <property type="match status" value="1"/>
</dbReference>
<accession>A0A0A9XUK1</accession>
<dbReference type="SUPFAM" id="SSF53098">
    <property type="entry name" value="Ribonuclease H-like"/>
    <property type="match status" value="1"/>
</dbReference>
<dbReference type="EMBL" id="GBHO01003185">
    <property type="protein sequence ID" value="JAG40419.1"/>
    <property type="molecule type" value="Transcribed_RNA"/>
</dbReference>
<sequence>VVFDASCSDANGTSLNDCLLVGPPLQKDIGEIVTTFRLNAIALITDIKMMYRKIWLHPDDSQFQHVLWRENEDSPLEDFQLRTLTYGLSSSPFLAQRTLKQLVMDEGDKFPLASRAILESCYMDDLCTSVASEQEAHRLKDELNSLMGLGGFELRKWASNSQYVLQDIPKEHQLPSLSLNSRESMSLHVLGLEWVPTHDIFTYNVKPLGHAGTKREVLSRIASIFDPLGWVGPVIFKSKLFLREIWTRSLEWDTPLPPDLCSRWAEFSSEFATLSQVKLPRLLVDVSLPKFHLVGFCDASSQGYAAVLYLRCSSINESSVHSNIVCSKTRVAPLKVLTIPRLELNAALLLAQLVDSMQPLIRQLGIKDVTLLSDSTVVLGWLSTSPHRLHTFVANRVVSILELSERSQWHHVSTSLNVADVASRGLLPSEIVDHPSWWAGPNFLRDPIDTWPLDQCALHCDLPEMKPSAVSMPVVQKVSKVKEKPFVITLIEKHSSYSRLKRVLAWVLRFIHNTRQRGTRGRRRRRFGVLQPSELQDSAVLCVKATQRHYFTRELRALEKGRPLPPALRRLTPFVQNGLLRVGGRLTHSLLNEGAKHPLLLPKDAYLSSLICDAYHKMLLHAGPQATQAAICQEFWILSVRGLLRQRIFRCLQCYKYRLKEDHPIMADLPASRVTPCSPFARTAVDFCGPLLIKQSSRRNAPSVKAYICVFVCMVTKAVHLELASSLSSDCFIGALSRFVARRGLCKEIYSDNGTNFHGAASNSREILEFLRSSHPDIANHLSERRIVYHFNPPESPWMGGLWEAAVKATKHHLRHISIRLLTYEEMSTVLARIEAILNSRPLYPLGDSPDSIYLSPAHFLIGRSLTAPLEYDFSSTQENHLSHWQHVQQVSQRFWKLWSKNYLHTLMERKKWTKNRPPLQEGDVVIIMRQNSRPLEWPLGKIVELHPGIDGVARSATLRTAQGTLVRPIARLAPLPVEGNAQ</sequence>
<dbReference type="PANTHER" id="PTHR47331">
    <property type="entry name" value="PHD-TYPE DOMAIN-CONTAINING PROTEIN"/>
    <property type="match status" value="1"/>
</dbReference>
<dbReference type="InterPro" id="IPR001584">
    <property type="entry name" value="Integrase_cat-core"/>
</dbReference>
<dbReference type="Gene3D" id="3.10.10.10">
    <property type="entry name" value="HIV Type 1 Reverse Transcriptase, subunit A, domain 1"/>
    <property type="match status" value="1"/>
</dbReference>
<dbReference type="InterPro" id="IPR043502">
    <property type="entry name" value="DNA/RNA_pol_sf"/>
</dbReference>
<name>A0A0A9XUK1_LYGHE</name>
<dbReference type="Pfam" id="PF18701">
    <property type="entry name" value="DUF5641"/>
    <property type="match status" value="1"/>
</dbReference>
<dbReference type="GO" id="GO:0003676">
    <property type="term" value="F:nucleic acid binding"/>
    <property type="evidence" value="ECO:0007669"/>
    <property type="project" value="InterPro"/>
</dbReference>
<protein>
    <submittedName>
        <fullName evidence="2">Pro-Pol polyprotein</fullName>
    </submittedName>
</protein>
<dbReference type="InterPro" id="IPR008042">
    <property type="entry name" value="Retrotrans_Pao"/>
</dbReference>
<proteinExistence type="predicted"/>
<dbReference type="GO" id="GO:0071897">
    <property type="term" value="P:DNA biosynthetic process"/>
    <property type="evidence" value="ECO:0007669"/>
    <property type="project" value="UniProtKB-ARBA"/>
</dbReference>
<reference evidence="2" key="1">
    <citation type="journal article" date="2014" name="PLoS ONE">
        <title>Transcriptome-Based Identification of ABC Transporters in the Western Tarnished Plant Bug Lygus hesperus.</title>
        <authorList>
            <person name="Hull J.J."/>
            <person name="Chaney K."/>
            <person name="Geib S.M."/>
            <person name="Fabrick J.A."/>
            <person name="Brent C.S."/>
            <person name="Walsh D."/>
            <person name="Lavine L.C."/>
        </authorList>
    </citation>
    <scope>NUCLEOTIDE SEQUENCE</scope>
</reference>
<feature type="domain" description="Integrase catalytic" evidence="1">
    <location>
        <begin position="675"/>
        <end position="865"/>
    </location>
</feature>
<dbReference type="Pfam" id="PF05380">
    <property type="entry name" value="Peptidase_A17"/>
    <property type="match status" value="1"/>
</dbReference>
<dbReference type="InterPro" id="IPR036397">
    <property type="entry name" value="RNaseH_sf"/>
</dbReference>
<gene>
    <name evidence="2" type="primary">pol_333</name>
    <name evidence="3" type="synonym">pol_332</name>
    <name evidence="3" type="ORF">CM83_31043</name>
    <name evidence="2" type="ORF">CM83_31045</name>
</gene>
<dbReference type="GO" id="GO:0015074">
    <property type="term" value="P:DNA integration"/>
    <property type="evidence" value="ECO:0007669"/>
    <property type="project" value="InterPro"/>
</dbReference>
<reference evidence="2" key="2">
    <citation type="submission" date="2014-07" db="EMBL/GenBank/DDBJ databases">
        <authorList>
            <person name="Hull J."/>
        </authorList>
    </citation>
    <scope>NUCLEOTIDE SEQUENCE</scope>
</reference>
<dbReference type="EMBL" id="GBHO01019177">
    <property type="protein sequence ID" value="JAG24427.1"/>
    <property type="molecule type" value="Transcribed_RNA"/>
</dbReference>
<dbReference type="InterPro" id="IPR043128">
    <property type="entry name" value="Rev_trsase/Diguanyl_cyclase"/>
</dbReference>
<evidence type="ECO:0000313" key="2">
    <source>
        <dbReference type="EMBL" id="JAG24427.1"/>
    </source>
</evidence>
<dbReference type="AlphaFoldDB" id="A0A0A9XUK1"/>
<dbReference type="PANTHER" id="PTHR47331:SF4">
    <property type="entry name" value="PEPTIDASE S1 DOMAIN-CONTAINING PROTEIN"/>
    <property type="match status" value="1"/>
</dbReference>
<dbReference type="Gene3D" id="3.30.420.10">
    <property type="entry name" value="Ribonuclease H-like superfamily/Ribonuclease H"/>
    <property type="match status" value="1"/>
</dbReference>
<organism evidence="2">
    <name type="scientific">Lygus hesperus</name>
    <name type="common">Western plant bug</name>
    <dbReference type="NCBI Taxonomy" id="30085"/>
    <lineage>
        <taxon>Eukaryota</taxon>
        <taxon>Metazoa</taxon>
        <taxon>Ecdysozoa</taxon>
        <taxon>Arthropoda</taxon>
        <taxon>Hexapoda</taxon>
        <taxon>Insecta</taxon>
        <taxon>Pterygota</taxon>
        <taxon>Neoptera</taxon>
        <taxon>Paraneoptera</taxon>
        <taxon>Hemiptera</taxon>
        <taxon>Heteroptera</taxon>
        <taxon>Panheteroptera</taxon>
        <taxon>Cimicomorpha</taxon>
        <taxon>Miridae</taxon>
        <taxon>Mirini</taxon>
        <taxon>Lygus</taxon>
    </lineage>
</organism>
<dbReference type="InterPro" id="IPR040676">
    <property type="entry name" value="DUF5641"/>
</dbReference>